<evidence type="ECO:0000313" key="1">
    <source>
        <dbReference type="Proteomes" id="UP000694844"/>
    </source>
</evidence>
<organism evidence="1 2">
    <name type="scientific">Crassostrea virginica</name>
    <name type="common">Eastern oyster</name>
    <dbReference type="NCBI Taxonomy" id="6565"/>
    <lineage>
        <taxon>Eukaryota</taxon>
        <taxon>Metazoa</taxon>
        <taxon>Spiralia</taxon>
        <taxon>Lophotrochozoa</taxon>
        <taxon>Mollusca</taxon>
        <taxon>Bivalvia</taxon>
        <taxon>Autobranchia</taxon>
        <taxon>Pteriomorphia</taxon>
        <taxon>Ostreida</taxon>
        <taxon>Ostreoidea</taxon>
        <taxon>Ostreidae</taxon>
        <taxon>Crassostrea</taxon>
    </lineage>
</organism>
<keyword evidence="1" id="KW-1185">Reference proteome</keyword>
<dbReference type="PANTHER" id="PTHR31649">
    <property type="entry name" value="AGAP009604-PA"/>
    <property type="match status" value="1"/>
</dbReference>
<gene>
    <name evidence="2" type="primary">LOC111102914</name>
</gene>
<dbReference type="SMART" id="SM00696">
    <property type="entry name" value="DM9"/>
    <property type="match status" value="2"/>
</dbReference>
<dbReference type="GeneID" id="111102914"/>
<dbReference type="Pfam" id="PF11901">
    <property type="entry name" value="DM9"/>
    <property type="match status" value="2"/>
</dbReference>
<name>A0A8B8AJ52_CRAVI</name>
<dbReference type="AlphaFoldDB" id="A0A8B8AJ52"/>
<protein>
    <submittedName>
        <fullName evidence="2">Uncharacterized protein LOC111102914</fullName>
    </submittedName>
</protein>
<dbReference type="Proteomes" id="UP000694844">
    <property type="component" value="Chromosome 7"/>
</dbReference>
<accession>A0A8B8AJ52</accession>
<dbReference type="InterPro" id="IPR006616">
    <property type="entry name" value="DM9_repeat"/>
</dbReference>
<reference evidence="2" key="1">
    <citation type="submission" date="2025-08" db="UniProtKB">
        <authorList>
            <consortium name="RefSeq"/>
        </authorList>
    </citation>
    <scope>IDENTIFICATION</scope>
    <source>
        <tissue evidence="2">Whole sample</tissue>
    </source>
</reference>
<dbReference type="OrthoDB" id="6081326at2759"/>
<proteinExistence type="predicted"/>
<evidence type="ECO:0000313" key="2">
    <source>
        <dbReference type="RefSeq" id="XP_022291567.1"/>
    </source>
</evidence>
<sequence>MAIWVSATGSQIPEGAVRAGYEADGKPLFIARAYMEGILTPGKCGYHLPGAHIPYGCKEHVRPNYEVLVHKTNAVGFFDWKRASSGKVPKLAYQTDKDTYVGRAVYAESLIPCKIATSPPHKCAYMGYGGKEHNTKEYEVLCQIK</sequence>
<dbReference type="PANTHER" id="PTHR31649:SF1">
    <property type="entry name" value="FARNESOIC ACID O-METHYL TRANSFERASE DOMAIN-CONTAINING PROTEIN"/>
    <property type="match status" value="1"/>
</dbReference>
<dbReference type="RefSeq" id="XP_022291567.1">
    <property type="nucleotide sequence ID" value="XM_022435859.1"/>
</dbReference>
<dbReference type="KEGG" id="cvn:111102914"/>